<dbReference type="GeneID" id="59262637"/>
<proteinExistence type="predicted"/>
<evidence type="ECO:0000313" key="2">
    <source>
        <dbReference type="EMBL" id="KAF5873305.1"/>
    </source>
</evidence>
<protein>
    <submittedName>
        <fullName evidence="2">Uncharacterized protein</fullName>
    </submittedName>
</protein>
<dbReference type="OrthoDB" id="3552498at2759"/>
<feature type="region of interest" description="Disordered" evidence="1">
    <location>
        <begin position="129"/>
        <end position="150"/>
    </location>
</feature>
<evidence type="ECO:0000313" key="3">
    <source>
        <dbReference type="Proteomes" id="UP000531561"/>
    </source>
</evidence>
<dbReference type="AlphaFoldDB" id="A0A8H6ATV7"/>
<organism evidence="2 3">
    <name type="scientific">Botrytis fragariae</name>
    <dbReference type="NCBI Taxonomy" id="1964551"/>
    <lineage>
        <taxon>Eukaryota</taxon>
        <taxon>Fungi</taxon>
        <taxon>Dikarya</taxon>
        <taxon>Ascomycota</taxon>
        <taxon>Pezizomycotina</taxon>
        <taxon>Leotiomycetes</taxon>
        <taxon>Helotiales</taxon>
        <taxon>Sclerotiniaceae</taxon>
        <taxon>Botrytis</taxon>
    </lineage>
</organism>
<sequence length="302" mass="32996">MPPSHQRHRRSPFERTSFRRTSSGSSSLRSFSEIQSHSPTTPQLSNLKISGWENGNVVIRNVDTDKHSVSFHPTVTVTICQDEMAATRKEDGDTSQSQPQFQILRCENIKGGIEGKDTSLASSSIYSTDTLGYPTTDPDEDADNGSYASCSSIPTVPELSLETLTSRSKVSVSDASVLNAPGEDDGELGVSMANSRMQRWKTLGSRRTGNGDGVGEKNESRNGNGKGNEKREKRIRPFLRKYCLHPFSMRSSFRLVGWIEDPVGCCVGHGAAYGTGYAYGGGIGDARLWDEARRSGWEGGLY</sequence>
<feature type="compositionally biased region" description="Polar residues" evidence="1">
    <location>
        <begin position="33"/>
        <end position="47"/>
    </location>
</feature>
<feature type="region of interest" description="Disordered" evidence="1">
    <location>
        <begin position="201"/>
        <end position="231"/>
    </location>
</feature>
<accession>A0A8H6ATV7</accession>
<gene>
    <name evidence="2" type="ORF">Bfra_008586</name>
</gene>
<feature type="region of interest" description="Disordered" evidence="1">
    <location>
        <begin position="1"/>
        <end position="47"/>
    </location>
</feature>
<reference evidence="2 3" key="1">
    <citation type="journal article" date="2020" name="Phytopathology">
        <title>A high-quality genome resource of Botrytis fragariae, a new and rapidly spreading fungal pathogen causing strawberry gray mold in the U.S.A.</title>
        <authorList>
            <person name="Wu Y."/>
            <person name="Saski C.A."/>
            <person name="Schnabel G."/>
            <person name="Xiao S."/>
            <person name="Hu M."/>
        </authorList>
    </citation>
    <scope>NUCLEOTIDE SEQUENCE [LARGE SCALE GENOMIC DNA]</scope>
    <source>
        <strain evidence="2 3">BVB16</strain>
    </source>
</reference>
<keyword evidence="3" id="KW-1185">Reference proteome</keyword>
<dbReference type="RefSeq" id="XP_037192251.1">
    <property type="nucleotide sequence ID" value="XM_037338945.1"/>
</dbReference>
<dbReference type="Proteomes" id="UP000531561">
    <property type="component" value="Unassembled WGS sequence"/>
</dbReference>
<feature type="compositionally biased region" description="Basic residues" evidence="1">
    <location>
        <begin position="1"/>
        <end position="10"/>
    </location>
</feature>
<comment type="caution">
    <text evidence="2">The sequence shown here is derived from an EMBL/GenBank/DDBJ whole genome shotgun (WGS) entry which is preliminary data.</text>
</comment>
<name>A0A8H6ATV7_9HELO</name>
<feature type="compositionally biased region" description="Low complexity" evidence="1">
    <location>
        <begin position="19"/>
        <end position="32"/>
    </location>
</feature>
<dbReference type="EMBL" id="JABFCT010000009">
    <property type="protein sequence ID" value="KAF5873305.1"/>
    <property type="molecule type" value="Genomic_DNA"/>
</dbReference>
<evidence type="ECO:0000256" key="1">
    <source>
        <dbReference type="SAM" id="MobiDB-lite"/>
    </source>
</evidence>